<dbReference type="SUPFAM" id="SSF58104">
    <property type="entry name" value="Methyl-accepting chemotaxis protein (MCP) signaling domain"/>
    <property type="match status" value="1"/>
</dbReference>
<dbReference type="RefSeq" id="WP_309757622.1">
    <property type="nucleotide sequence ID" value="NZ_JAVJAF010000001.1"/>
</dbReference>
<dbReference type="PANTHER" id="PTHR32089">
    <property type="entry name" value="METHYL-ACCEPTING CHEMOTAXIS PROTEIN MCPB"/>
    <property type="match status" value="1"/>
</dbReference>
<keyword evidence="3" id="KW-0488">Methylation</keyword>
<organism evidence="13 14">
    <name type="scientific">Pseudomonas oryzihabitans</name>
    <dbReference type="NCBI Taxonomy" id="47885"/>
    <lineage>
        <taxon>Bacteria</taxon>
        <taxon>Pseudomonadati</taxon>
        <taxon>Pseudomonadota</taxon>
        <taxon>Gammaproteobacteria</taxon>
        <taxon>Pseudomonadales</taxon>
        <taxon>Pseudomonadaceae</taxon>
        <taxon>Pseudomonas</taxon>
    </lineage>
</organism>
<keyword evidence="6 10" id="KW-0472">Membrane</keyword>
<dbReference type="CDD" id="cd11386">
    <property type="entry name" value="MCP_signal"/>
    <property type="match status" value="1"/>
</dbReference>
<dbReference type="SMART" id="SM00304">
    <property type="entry name" value="HAMP"/>
    <property type="match status" value="1"/>
</dbReference>
<evidence type="ECO:0000256" key="2">
    <source>
        <dbReference type="ARBA" id="ARBA00022475"/>
    </source>
</evidence>
<protein>
    <submittedName>
        <fullName evidence="13">Methyl-accepting chemotaxis protein/uncharacterized coiled-coil protein SlyX</fullName>
    </submittedName>
</protein>
<dbReference type="PROSITE" id="PS50111">
    <property type="entry name" value="CHEMOTAXIS_TRANSDUC_2"/>
    <property type="match status" value="1"/>
</dbReference>
<evidence type="ECO:0000256" key="1">
    <source>
        <dbReference type="ARBA" id="ARBA00004651"/>
    </source>
</evidence>
<evidence type="ECO:0000256" key="6">
    <source>
        <dbReference type="ARBA" id="ARBA00023136"/>
    </source>
</evidence>
<evidence type="ECO:0000256" key="4">
    <source>
        <dbReference type="ARBA" id="ARBA00022692"/>
    </source>
</evidence>
<evidence type="ECO:0000256" key="9">
    <source>
        <dbReference type="PROSITE-ProRule" id="PRU00284"/>
    </source>
</evidence>
<dbReference type="GO" id="GO:0005886">
    <property type="term" value="C:plasma membrane"/>
    <property type="evidence" value="ECO:0007669"/>
    <property type="project" value="UniProtKB-SubCell"/>
</dbReference>
<keyword evidence="2" id="KW-1003">Cell membrane</keyword>
<evidence type="ECO:0000256" key="7">
    <source>
        <dbReference type="ARBA" id="ARBA00023224"/>
    </source>
</evidence>
<comment type="subcellular location">
    <subcellularLocation>
        <location evidence="1">Cell membrane</location>
        <topology evidence="1">Multi-pass membrane protein</topology>
    </subcellularLocation>
</comment>
<gene>
    <name evidence="13" type="ORF">QE440_001873</name>
</gene>
<keyword evidence="4 10" id="KW-0812">Transmembrane</keyword>
<dbReference type="FunFam" id="1.10.287.950:FF:000001">
    <property type="entry name" value="Methyl-accepting chemotaxis sensory transducer"/>
    <property type="match status" value="1"/>
</dbReference>
<dbReference type="GO" id="GO:0007165">
    <property type="term" value="P:signal transduction"/>
    <property type="evidence" value="ECO:0007669"/>
    <property type="project" value="UniProtKB-KW"/>
</dbReference>
<dbReference type="AlphaFoldDB" id="A0AAJ2EVW1"/>
<keyword evidence="7 9" id="KW-0807">Transducer</keyword>
<comment type="caution">
    <text evidence="13">The sequence shown here is derived from an EMBL/GenBank/DDBJ whole genome shotgun (WGS) entry which is preliminary data.</text>
</comment>
<dbReference type="CDD" id="cd06225">
    <property type="entry name" value="HAMP"/>
    <property type="match status" value="1"/>
</dbReference>
<dbReference type="InterPro" id="IPR004089">
    <property type="entry name" value="MCPsignal_dom"/>
</dbReference>
<keyword evidence="5 10" id="KW-1133">Transmembrane helix</keyword>
<dbReference type="Gene3D" id="1.10.287.950">
    <property type="entry name" value="Methyl-accepting chemotaxis protein"/>
    <property type="match status" value="1"/>
</dbReference>
<evidence type="ECO:0000256" key="8">
    <source>
        <dbReference type="ARBA" id="ARBA00029447"/>
    </source>
</evidence>
<feature type="domain" description="HAMP" evidence="12">
    <location>
        <begin position="352"/>
        <end position="404"/>
    </location>
</feature>
<feature type="transmembrane region" description="Helical" evidence="10">
    <location>
        <begin position="21"/>
        <end position="40"/>
    </location>
</feature>
<dbReference type="GO" id="GO:0006935">
    <property type="term" value="P:chemotaxis"/>
    <property type="evidence" value="ECO:0007669"/>
    <property type="project" value="UniProtKB-ARBA"/>
</dbReference>
<dbReference type="PROSITE" id="PS50885">
    <property type="entry name" value="HAMP"/>
    <property type="match status" value="1"/>
</dbReference>
<evidence type="ECO:0000259" key="12">
    <source>
        <dbReference type="PROSITE" id="PS50885"/>
    </source>
</evidence>
<evidence type="ECO:0000313" key="14">
    <source>
        <dbReference type="Proteomes" id="UP001268036"/>
    </source>
</evidence>
<evidence type="ECO:0000259" key="11">
    <source>
        <dbReference type="PROSITE" id="PS50111"/>
    </source>
</evidence>
<name>A0AAJ2EVW1_9PSED</name>
<reference evidence="13" key="1">
    <citation type="submission" date="2023-08" db="EMBL/GenBank/DDBJ databases">
        <title>Functional and genomic diversity of the sorghum phyllosphere microbiome.</title>
        <authorList>
            <person name="Shade A."/>
        </authorList>
    </citation>
    <scope>NUCLEOTIDE SEQUENCE</scope>
    <source>
        <strain evidence="13">SORGH_AS_0201</strain>
    </source>
</reference>
<evidence type="ECO:0000256" key="3">
    <source>
        <dbReference type="ARBA" id="ARBA00022481"/>
    </source>
</evidence>
<dbReference type="Proteomes" id="UP001268036">
    <property type="component" value="Unassembled WGS sequence"/>
</dbReference>
<feature type="domain" description="Methyl-accepting transducer" evidence="11">
    <location>
        <begin position="409"/>
        <end position="645"/>
    </location>
</feature>
<evidence type="ECO:0000313" key="13">
    <source>
        <dbReference type="EMBL" id="MDR6234132.1"/>
    </source>
</evidence>
<comment type="similarity">
    <text evidence="8">Belongs to the methyl-accepting chemotaxis (MCP) protein family.</text>
</comment>
<dbReference type="Pfam" id="PF00015">
    <property type="entry name" value="MCPsignal"/>
    <property type="match status" value="1"/>
</dbReference>
<evidence type="ECO:0000256" key="5">
    <source>
        <dbReference type="ARBA" id="ARBA00022989"/>
    </source>
</evidence>
<sequence length="682" mass="72771">MGGLLTLGIGLLGRFGFARKFQLLFGLFLVPMGVSLWLLGLDFKAKLDIVAGERAGVHVLQTLDAVETEIMARRNLAARWKAQAATNPTAAEQALTAMEARQAPREKAMAILSQRLAEEMPGREREQLLAQLKTVLAGLDNTSLRSLDAQQTYDRFTTALAAAQALREKVATDSGLILDPWLETYLLMQLGTDKAVDLSERLGRLDSFGEPSVVAGNLSLQNRLELRDLRTRIGDSLISMTKVGNLLQSQLPPELAPWAQDYRKVLASLEASLKILDAGVFGSQVTLSPADFESTLDGALAAMTTFRSQVLAQLDSRLAYYGSQTIRNFAVVLVLFASLLLLTCYLLLCMQVSIRRGAAGITTLADSLRDGDLTQASDVAGRDELATISRSLNTAVVQLRQSLQGVDRETQQLGVASQQLGVQSGDALVAVEDQQQQITQIVTAANELAATAQGVAQSCEQAAGRAEQMRDISARSQQDSRQTTASIQQLNTRLSETATAMGQVSDQAGQIRQVVDVIRGIAEQTNLLALNAAIEAARAGEQGRGFAVVADEVRSLSQRTQASTAQIAGTVGSLSETVTQAVTLMREACGQAENDALAVTGLGRKLEEITQAVEGVSDTLTQIATAAEEQAVTADQVSGNIQQVDVAANRLLGNARQVRQAAEGLGRGSQALAATTARFRLG</sequence>
<feature type="transmembrane region" description="Helical" evidence="10">
    <location>
        <begin position="329"/>
        <end position="348"/>
    </location>
</feature>
<dbReference type="SMART" id="SM00283">
    <property type="entry name" value="MA"/>
    <property type="match status" value="1"/>
</dbReference>
<dbReference type="EMBL" id="JAVJAF010000001">
    <property type="protein sequence ID" value="MDR6234132.1"/>
    <property type="molecule type" value="Genomic_DNA"/>
</dbReference>
<proteinExistence type="inferred from homology"/>
<accession>A0AAJ2EVW1</accession>
<dbReference type="PANTHER" id="PTHR32089:SF112">
    <property type="entry name" value="LYSOZYME-LIKE PROTEIN-RELATED"/>
    <property type="match status" value="1"/>
</dbReference>
<dbReference type="InterPro" id="IPR003660">
    <property type="entry name" value="HAMP_dom"/>
</dbReference>
<evidence type="ECO:0000256" key="10">
    <source>
        <dbReference type="SAM" id="Phobius"/>
    </source>
</evidence>